<protein>
    <recommendedName>
        <fullName evidence="6">UvrABC system protein C</fullName>
        <shortName evidence="6">Protein UvrC</shortName>
    </recommendedName>
    <alternativeName>
        <fullName evidence="6">Excinuclease ABC subunit C</fullName>
    </alternativeName>
</protein>
<keyword evidence="6" id="KW-0742">SOS response</keyword>
<dbReference type="GO" id="GO:0003677">
    <property type="term" value="F:DNA binding"/>
    <property type="evidence" value="ECO:0007669"/>
    <property type="project" value="UniProtKB-UniRule"/>
</dbReference>
<evidence type="ECO:0000259" key="10">
    <source>
        <dbReference type="PROSITE" id="PS50164"/>
    </source>
</evidence>
<evidence type="ECO:0000313" key="12">
    <source>
        <dbReference type="EMBL" id="OAP86931.1"/>
    </source>
</evidence>
<keyword evidence="13" id="KW-1185">Reference proteome</keyword>
<proteinExistence type="inferred from homology"/>
<keyword evidence="7" id="KW-0175">Coiled coil</keyword>
<dbReference type="PROSITE" id="PS50151">
    <property type="entry name" value="UVR"/>
    <property type="match status" value="1"/>
</dbReference>
<keyword evidence="3 6" id="KW-0228">DNA excision</keyword>
<dbReference type="InterPro" id="IPR004791">
    <property type="entry name" value="UvrC"/>
</dbReference>
<gene>
    <name evidence="6" type="primary">uvrC</name>
    <name evidence="12" type="ORF">A4H34_07450</name>
</gene>
<dbReference type="Gene3D" id="3.30.420.340">
    <property type="entry name" value="UvrC, RNAse H endonuclease domain"/>
    <property type="match status" value="2"/>
</dbReference>
<keyword evidence="4 6" id="KW-0267">Excision nuclease</keyword>
<dbReference type="AlphaFoldDB" id="A0A179B745"/>
<dbReference type="STRING" id="1823756.A4H34_07450"/>
<dbReference type="GO" id="GO:0005737">
    <property type="term" value="C:cytoplasm"/>
    <property type="evidence" value="ECO:0007669"/>
    <property type="project" value="UniProtKB-SubCell"/>
</dbReference>
<dbReference type="NCBIfam" id="NF001824">
    <property type="entry name" value="PRK00558.1-5"/>
    <property type="match status" value="1"/>
</dbReference>
<evidence type="ECO:0000256" key="3">
    <source>
        <dbReference type="ARBA" id="ARBA00022769"/>
    </source>
</evidence>
<dbReference type="OrthoDB" id="9804933at2"/>
<comment type="function">
    <text evidence="6">The UvrABC repair system catalyzes the recognition and processing of DNA lesions. UvrC both incises the 5' and 3' sides of the lesion. The N-terminal half is responsible for the 3' incision and the C-terminal half is responsible for the 5' incision.</text>
</comment>
<name>A0A179B745_9ACTO</name>
<dbReference type="Gene3D" id="4.10.860.10">
    <property type="entry name" value="UVR domain"/>
    <property type="match status" value="1"/>
</dbReference>
<keyword evidence="2 6" id="KW-0227">DNA damage</keyword>
<evidence type="ECO:0000256" key="4">
    <source>
        <dbReference type="ARBA" id="ARBA00022881"/>
    </source>
</evidence>
<dbReference type="InterPro" id="IPR035901">
    <property type="entry name" value="GIY-YIG_endonuc_sf"/>
</dbReference>
<dbReference type="InterPro" id="IPR050066">
    <property type="entry name" value="UvrABC_protein_C"/>
</dbReference>
<reference evidence="12 13" key="1">
    <citation type="submission" date="2016-04" db="EMBL/GenBank/DDBJ databases">
        <title>Peptidophaga gingivicola gen. nov., sp. nov., isolated from human subgingival plaque.</title>
        <authorList>
            <person name="Beall C.J."/>
            <person name="Mokrzan E.M."/>
            <person name="Griffen A.L."/>
            <person name="Leys E.J."/>
        </authorList>
    </citation>
    <scope>NUCLEOTIDE SEQUENCE [LARGE SCALE GENOMIC DNA]</scope>
    <source>
        <strain evidence="12 13">BA112</strain>
    </source>
</reference>
<evidence type="ECO:0000256" key="5">
    <source>
        <dbReference type="ARBA" id="ARBA00023204"/>
    </source>
</evidence>
<dbReference type="SMART" id="SM00278">
    <property type="entry name" value="HhH1"/>
    <property type="match status" value="2"/>
</dbReference>
<dbReference type="HAMAP" id="MF_00203">
    <property type="entry name" value="UvrC"/>
    <property type="match status" value="1"/>
</dbReference>
<dbReference type="GO" id="GO:0009432">
    <property type="term" value="P:SOS response"/>
    <property type="evidence" value="ECO:0007669"/>
    <property type="project" value="UniProtKB-UniRule"/>
</dbReference>
<dbReference type="InterPro" id="IPR001943">
    <property type="entry name" value="UVR_dom"/>
</dbReference>
<feature type="domain" description="GIY-YIG" evidence="10">
    <location>
        <begin position="16"/>
        <end position="95"/>
    </location>
</feature>
<dbReference type="Pfam" id="PF02151">
    <property type="entry name" value="UVR"/>
    <property type="match status" value="1"/>
</dbReference>
<feature type="domain" description="UVR" evidence="9">
    <location>
        <begin position="208"/>
        <end position="243"/>
    </location>
</feature>
<keyword evidence="5 6" id="KW-0234">DNA repair</keyword>
<dbReference type="InterPro" id="IPR036876">
    <property type="entry name" value="UVR_dom_sf"/>
</dbReference>
<dbReference type="GO" id="GO:0006289">
    <property type="term" value="P:nucleotide-excision repair"/>
    <property type="evidence" value="ECO:0007669"/>
    <property type="project" value="UniProtKB-UniRule"/>
</dbReference>
<dbReference type="SUPFAM" id="SSF47781">
    <property type="entry name" value="RuvA domain 2-like"/>
    <property type="match status" value="1"/>
</dbReference>
<dbReference type="SMART" id="SM00465">
    <property type="entry name" value="GIYc"/>
    <property type="match status" value="1"/>
</dbReference>
<evidence type="ECO:0000256" key="2">
    <source>
        <dbReference type="ARBA" id="ARBA00022763"/>
    </source>
</evidence>
<dbReference type="FunFam" id="3.40.1440.10:FF:000001">
    <property type="entry name" value="UvrABC system protein C"/>
    <property type="match status" value="1"/>
</dbReference>
<keyword evidence="1 6" id="KW-0963">Cytoplasm</keyword>
<evidence type="ECO:0000256" key="6">
    <source>
        <dbReference type="HAMAP-Rule" id="MF_00203"/>
    </source>
</evidence>
<dbReference type="PROSITE" id="PS50165">
    <property type="entry name" value="UVRC"/>
    <property type="match status" value="1"/>
</dbReference>
<feature type="compositionally biased region" description="Acidic residues" evidence="8">
    <location>
        <begin position="552"/>
        <end position="561"/>
    </location>
</feature>
<dbReference type="SUPFAM" id="SSF46600">
    <property type="entry name" value="C-terminal UvrC-binding domain of UvrB"/>
    <property type="match status" value="1"/>
</dbReference>
<dbReference type="Pfam" id="PF22920">
    <property type="entry name" value="UvrC_RNaseH"/>
    <property type="match status" value="1"/>
</dbReference>
<dbReference type="InterPro" id="IPR010994">
    <property type="entry name" value="RuvA_2-like"/>
</dbReference>
<feature type="compositionally biased region" description="Basic and acidic residues" evidence="8">
    <location>
        <begin position="514"/>
        <end position="535"/>
    </location>
</feature>
<dbReference type="InterPro" id="IPR000305">
    <property type="entry name" value="GIY-YIG_endonuc"/>
</dbReference>
<dbReference type="InterPro" id="IPR001162">
    <property type="entry name" value="UvrC_RNase_H_dom"/>
</dbReference>
<dbReference type="GO" id="GO:0009380">
    <property type="term" value="C:excinuclease repair complex"/>
    <property type="evidence" value="ECO:0007669"/>
    <property type="project" value="InterPro"/>
</dbReference>
<dbReference type="Proteomes" id="UP000078368">
    <property type="component" value="Unassembled WGS sequence"/>
</dbReference>
<feature type="domain" description="UvrC family homology region profile" evidence="11">
    <location>
        <begin position="259"/>
        <end position="493"/>
    </location>
</feature>
<dbReference type="PANTHER" id="PTHR30562:SF1">
    <property type="entry name" value="UVRABC SYSTEM PROTEIN C"/>
    <property type="match status" value="1"/>
</dbReference>
<dbReference type="Pfam" id="PF08459">
    <property type="entry name" value="UvrC_RNaseH_dom"/>
    <property type="match status" value="1"/>
</dbReference>
<accession>A0A179B745</accession>
<dbReference type="InterPro" id="IPR003583">
    <property type="entry name" value="Hlx-hairpin-Hlx_DNA-bd_motif"/>
</dbReference>
<dbReference type="PROSITE" id="PS50164">
    <property type="entry name" value="GIY_YIG"/>
    <property type="match status" value="1"/>
</dbReference>
<dbReference type="Pfam" id="PF14520">
    <property type="entry name" value="HHH_5"/>
    <property type="match status" value="1"/>
</dbReference>
<comment type="subcellular location">
    <subcellularLocation>
        <location evidence="6">Cytoplasm</location>
    </subcellularLocation>
</comment>
<feature type="coiled-coil region" evidence="7">
    <location>
        <begin position="216"/>
        <end position="243"/>
    </location>
</feature>
<comment type="subunit">
    <text evidence="6">Interacts with UvrB in an incision complex.</text>
</comment>
<evidence type="ECO:0000256" key="7">
    <source>
        <dbReference type="SAM" id="Coils"/>
    </source>
</evidence>
<evidence type="ECO:0000313" key="13">
    <source>
        <dbReference type="Proteomes" id="UP000078368"/>
    </source>
</evidence>
<evidence type="ECO:0000259" key="11">
    <source>
        <dbReference type="PROSITE" id="PS50165"/>
    </source>
</evidence>
<evidence type="ECO:0000256" key="1">
    <source>
        <dbReference type="ARBA" id="ARBA00022490"/>
    </source>
</evidence>
<dbReference type="GO" id="GO:0009381">
    <property type="term" value="F:excinuclease ABC activity"/>
    <property type="evidence" value="ECO:0007669"/>
    <property type="project" value="UniProtKB-UniRule"/>
</dbReference>
<dbReference type="PANTHER" id="PTHR30562">
    <property type="entry name" value="UVRC/OXIDOREDUCTASE"/>
    <property type="match status" value="1"/>
</dbReference>
<dbReference type="Pfam" id="PF01541">
    <property type="entry name" value="GIY-YIG"/>
    <property type="match status" value="1"/>
</dbReference>
<dbReference type="RefSeq" id="WP_064231556.1">
    <property type="nucleotide sequence ID" value="NZ_LVZK01000001.1"/>
</dbReference>
<dbReference type="CDD" id="cd10434">
    <property type="entry name" value="GIY-YIG_UvrC_Cho"/>
    <property type="match status" value="1"/>
</dbReference>
<evidence type="ECO:0000256" key="8">
    <source>
        <dbReference type="SAM" id="MobiDB-lite"/>
    </source>
</evidence>
<dbReference type="Gene3D" id="3.40.1440.10">
    <property type="entry name" value="GIY-YIG endonuclease"/>
    <property type="match status" value="1"/>
</dbReference>
<dbReference type="InterPro" id="IPR038476">
    <property type="entry name" value="UvrC_RNase_H_dom_sf"/>
</dbReference>
<comment type="similarity">
    <text evidence="6">Belongs to the UvrC family.</text>
</comment>
<evidence type="ECO:0000259" key="9">
    <source>
        <dbReference type="PROSITE" id="PS50151"/>
    </source>
</evidence>
<dbReference type="InterPro" id="IPR047296">
    <property type="entry name" value="GIY-YIG_UvrC_Cho"/>
</dbReference>
<organism evidence="12 13">
    <name type="scientific">Peptidiphaga gingivicola</name>
    <dbReference type="NCBI Taxonomy" id="2741497"/>
    <lineage>
        <taxon>Bacteria</taxon>
        <taxon>Bacillati</taxon>
        <taxon>Actinomycetota</taxon>
        <taxon>Actinomycetes</taxon>
        <taxon>Actinomycetales</taxon>
        <taxon>Actinomycetaceae</taxon>
        <taxon>Peptidiphaga</taxon>
    </lineage>
</organism>
<comment type="caution">
    <text evidence="12">The sequence shown here is derived from an EMBL/GenBank/DDBJ whole genome shotgun (WGS) entry which is preliminary data.</text>
</comment>
<dbReference type="SUPFAM" id="SSF82771">
    <property type="entry name" value="GIY-YIG endonuclease"/>
    <property type="match status" value="1"/>
</dbReference>
<dbReference type="Gene3D" id="1.10.150.20">
    <property type="entry name" value="5' to 3' exonuclease, C-terminal subdomain"/>
    <property type="match status" value="1"/>
</dbReference>
<sequence>MADPRQYRPEQGAIPTQPGVYRFLDGEGRVLYVGKAKNLRARLSSYFQDPAGLSDRIRTMVYTAEDVKWVVVGSEVEALTLEYLWIKEFTPPFNVVFRDNKSYPYLAVSLGEEYPRVWVTRQEHRKGTRYLGPYTKVWAIRETLDQLLSVFPMRSCTKSQFNQARRLGRPCLFGHIGKCSAPCIERVTPEEHRETAMSLIRFMEGGGSKAIATRRKRMLEAANAEEYETAARLRDEISALEAVNERNVIVLNENLDVDIFGIAFDEIEASVQVFYVRGGRIRGQQAWISDEIGGLELSEIVSNLVLQVYGDVKFDDVVAVPEASRSVDDRAHTPLGAIPSEIWVPGLPEDALELQKWLAERRGGTVRLKTPRRGDKAKLAHTVRLNAEQALARHKLARAGDITVRSQALEELRDALELDRAPLRIECYDVSHTQGTHQVASMVVFEDGLAKKADYRHFIVRGPDGEGAADDTAAMDEVLRRRLARLLAGAAGDDVGAAEDEDRGDRANASGEAETPRETENARKAERVPEAEKSFETGQISKACDAAAGAGDAEDAAEAGDAENATPGEDEAGGDVPRVAGQPSAPRRFAYKPDLIVVDGGLPQVNAAQRVVEETGADVRIVGLAKRLEEVWIPGEDFPVVLPRRSPSLRLLQQLRDESHRFAITFHRKKRAKAMTRSALDAVPGLGAAKQKALLGSLGSLAKIKAASQEELLKVPGIGPALARAIVEHFADAG</sequence>
<dbReference type="EMBL" id="LVZK01000001">
    <property type="protein sequence ID" value="OAP86931.1"/>
    <property type="molecule type" value="Genomic_DNA"/>
</dbReference>
<feature type="region of interest" description="Disordered" evidence="8">
    <location>
        <begin position="493"/>
        <end position="585"/>
    </location>
</feature>